<dbReference type="EMBL" id="LBSA01000010">
    <property type="protein sequence ID" value="KKQ09833.1"/>
    <property type="molecule type" value="Genomic_DNA"/>
</dbReference>
<name>A0A0G0ESK3_9BACT</name>
<organism evidence="2 3">
    <name type="scientific">Candidatus Daviesbacteria bacterium GW2011_GWB1_36_5</name>
    <dbReference type="NCBI Taxonomy" id="1618426"/>
    <lineage>
        <taxon>Bacteria</taxon>
        <taxon>Candidatus Daviesiibacteriota</taxon>
    </lineage>
</organism>
<dbReference type="AlphaFoldDB" id="A0A0G0ESK3"/>
<keyword evidence="1" id="KW-1133">Transmembrane helix</keyword>
<gene>
    <name evidence="2" type="ORF">US19_C0010G0011</name>
</gene>
<protein>
    <recommendedName>
        <fullName evidence="4">Cohesin domain-containing protein</fullName>
    </recommendedName>
</protein>
<dbReference type="SUPFAM" id="SSF49384">
    <property type="entry name" value="Carbohydrate-binding domain"/>
    <property type="match status" value="1"/>
</dbReference>
<accession>A0A0G0ESK3</accession>
<dbReference type="Proteomes" id="UP000034492">
    <property type="component" value="Unassembled WGS sequence"/>
</dbReference>
<feature type="transmembrane region" description="Helical" evidence="1">
    <location>
        <begin position="36"/>
        <end position="59"/>
    </location>
</feature>
<evidence type="ECO:0000313" key="3">
    <source>
        <dbReference type="Proteomes" id="UP000034492"/>
    </source>
</evidence>
<proteinExistence type="predicted"/>
<evidence type="ECO:0008006" key="4">
    <source>
        <dbReference type="Google" id="ProtNLM"/>
    </source>
</evidence>
<evidence type="ECO:0000313" key="2">
    <source>
        <dbReference type="EMBL" id="KKQ09833.1"/>
    </source>
</evidence>
<evidence type="ECO:0000256" key="1">
    <source>
        <dbReference type="SAM" id="Phobius"/>
    </source>
</evidence>
<keyword evidence="1" id="KW-0472">Membrane</keyword>
<sequence>MPEPPSHTPQPPGPLPHLQGREALPHIYIDEKKRGIVSWIMIIFLSITVLSIPIGVYLVSKRTNILPQAANEAPQLLESINLETDNNNLSDGAVFPVRVNVRSDAMEANLFAVLLKFPPQNLEVVKVATDSGLITKWVELDFDNLTGTAKLTGAVPNPGLKTSNNQTFTIATLFFRAKGSAKTAITLDYAAIYRNSDNQNILKDKKDLGLNINFSAASTPAPPLIEKPNLNSNISALIQTPSGGEVYSYYKALSISWNPTNISQVTNLNLYLNGGLYASLGKSLENTGRVLWQPSSNLPLQLITSQNIFQLELQGIDKSKRTFSDLSGPFGFSAGTDFVSVSSSAAVLNESQKSLDFISKLFSNYNLPQLKNPEVDLNQDRSANDLDLFLLRRAL</sequence>
<keyword evidence="1" id="KW-0812">Transmembrane</keyword>
<dbReference type="Gene3D" id="2.60.40.680">
    <property type="match status" value="1"/>
</dbReference>
<dbReference type="InterPro" id="IPR008965">
    <property type="entry name" value="CBM2/CBM3_carb-bd_dom_sf"/>
</dbReference>
<comment type="caution">
    <text evidence="2">The sequence shown here is derived from an EMBL/GenBank/DDBJ whole genome shotgun (WGS) entry which is preliminary data.</text>
</comment>
<dbReference type="GO" id="GO:0030246">
    <property type="term" value="F:carbohydrate binding"/>
    <property type="evidence" value="ECO:0007669"/>
    <property type="project" value="InterPro"/>
</dbReference>
<reference evidence="2 3" key="1">
    <citation type="journal article" date="2015" name="Nature">
        <title>rRNA introns, odd ribosomes, and small enigmatic genomes across a large radiation of phyla.</title>
        <authorList>
            <person name="Brown C.T."/>
            <person name="Hug L.A."/>
            <person name="Thomas B.C."/>
            <person name="Sharon I."/>
            <person name="Castelle C.J."/>
            <person name="Singh A."/>
            <person name="Wilkins M.J."/>
            <person name="Williams K.H."/>
            <person name="Banfield J.F."/>
        </authorList>
    </citation>
    <scope>NUCLEOTIDE SEQUENCE [LARGE SCALE GENOMIC DNA]</scope>
</reference>